<sequence>MKTLLFAAFLFAGTTLGFAKSNTPVHNFSNESKETISLKSTSDKVNSLKEGKNDEKAEDVKNICHQTVFTTEVTYSYFDDGMGNLIVTKSTDLVMSTYWYGC</sequence>
<dbReference type="RefSeq" id="WP_123878184.1">
    <property type="nucleotide sequence ID" value="NZ_CP033920.1"/>
</dbReference>
<accession>A0A3G6M687</accession>
<evidence type="ECO:0000313" key="3">
    <source>
        <dbReference type="EMBL" id="STC92048.1"/>
    </source>
</evidence>
<gene>
    <name evidence="2" type="ORF">EG346_09305</name>
    <name evidence="3" type="ORF">NCTC13533_00227</name>
</gene>
<protein>
    <submittedName>
        <fullName evidence="3">Uncharacterized protein</fullName>
    </submittedName>
</protein>
<keyword evidence="1" id="KW-0732">Signal</keyword>
<feature type="chain" id="PRO_5044585933" evidence="1">
    <location>
        <begin position="20"/>
        <end position="102"/>
    </location>
</feature>
<reference evidence="5" key="2">
    <citation type="submission" date="2018-11" db="EMBL/GenBank/DDBJ databases">
        <title>Proposal to divide the Flavobacteriaceae and reorganize its genera based on Amino Acid Identity values calculated from whole genome sequences.</title>
        <authorList>
            <person name="Nicholson A.C."/>
            <person name="Gulvik C.A."/>
            <person name="Whitney A.M."/>
            <person name="Humrighouse B.W."/>
            <person name="Bell M."/>
            <person name="Holmes B."/>
            <person name="Steigerwalt A.G."/>
            <person name="Villarma A."/>
            <person name="Sheth M."/>
            <person name="Batra D."/>
            <person name="Pryor J."/>
            <person name="Bernardet J.-F."/>
            <person name="Hugo C."/>
            <person name="Kampfer P."/>
            <person name="Newman J."/>
            <person name="McQuiston J.R."/>
        </authorList>
    </citation>
    <scope>NUCLEOTIDE SEQUENCE [LARGE SCALE GENOMIC DNA]</scope>
    <source>
        <strain evidence="5">G0188</strain>
    </source>
</reference>
<feature type="signal peptide" evidence="1">
    <location>
        <begin position="1"/>
        <end position="19"/>
    </location>
</feature>
<dbReference type="EMBL" id="CP033920">
    <property type="protein sequence ID" value="AZA48369.1"/>
    <property type="molecule type" value="Genomic_DNA"/>
</dbReference>
<evidence type="ECO:0000313" key="2">
    <source>
        <dbReference type="EMBL" id="AZA48369.1"/>
    </source>
</evidence>
<dbReference type="EMBL" id="UFVQ01000003">
    <property type="protein sequence ID" value="STC92048.1"/>
    <property type="molecule type" value="Genomic_DNA"/>
</dbReference>
<organism evidence="3 4">
    <name type="scientific">Chryseobacterium carnipullorum</name>
    <dbReference type="NCBI Taxonomy" id="1124835"/>
    <lineage>
        <taxon>Bacteria</taxon>
        <taxon>Pseudomonadati</taxon>
        <taxon>Bacteroidota</taxon>
        <taxon>Flavobacteriia</taxon>
        <taxon>Flavobacteriales</taxon>
        <taxon>Weeksellaceae</taxon>
        <taxon>Chryseobacterium group</taxon>
        <taxon>Chryseobacterium</taxon>
    </lineage>
</organism>
<dbReference type="KEGG" id="ccau:EG346_09305"/>
<reference evidence="3 4" key="1">
    <citation type="submission" date="2018-06" db="EMBL/GenBank/DDBJ databases">
        <authorList>
            <consortium name="Pathogen Informatics"/>
            <person name="Doyle S."/>
        </authorList>
    </citation>
    <scope>NUCLEOTIDE SEQUENCE [LARGE SCALE GENOMIC DNA]</scope>
    <source>
        <strain evidence="3 4">NCTC13533</strain>
    </source>
</reference>
<name>A0A376DPP1_CHRCU</name>
<dbReference type="Proteomes" id="UP000273270">
    <property type="component" value="Chromosome"/>
</dbReference>
<reference evidence="2" key="3">
    <citation type="submission" date="2018-11" db="EMBL/GenBank/DDBJ databases">
        <title>Proposal to divide the Flavobacteriaceae and reorganize its genera based on Amino Acid Identity values calculated from whole genome sequences.</title>
        <authorList>
            <person name="Nicholson A.C."/>
            <person name="Gulvik C.A."/>
            <person name="Whitney A.M."/>
            <person name="Humrighouse B.W."/>
            <person name="Bell M."/>
            <person name="Holmes B."/>
            <person name="Steigerwalt A."/>
            <person name="Villarma A."/>
            <person name="Sheth M."/>
            <person name="Batra D."/>
            <person name="Pryor J."/>
            <person name="Bernardet J.-F."/>
            <person name="Hugo C."/>
            <person name="Kampfer P."/>
            <person name="Newman J."/>
            <person name="Mcquiston J.R."/>
        </authorList>
    </citation>
    <scope>NUCLEOTIDE SEQUENCE [LARGE SCALE GENOMIC DNA]</scope>
    <source>
        <strain evidence="2">G0188</strain>
    </source>
</reference>
<proteinExistence type="predicted"/>
<keyword evidence="5" id="KW-1185">Reference proteome</keyword>
<evidence type="ECO:0000313" key="4">
    <source>
        <dbReference type="Proteomes" id="UP000255224"/>
    </source>
</evidence>
<evidence type="ECO:0000256" key="1">
    <source>
        <dbReference type="SAM" id="SignalP"/>
    </source>
</evidence>
<dbReference type="AlphaFoldDB" id="A0A376DPP1"/>
<evidence type="ECO:0000313" key="5">
    <source>
        <dbReference type="Proteomes" id="UP000273270"/>
    </source>
</evidence>
<dbReference type="OrthoDB" id="1265291at2"/>
<dbReference type="Proteomes" id="UP000255224">
    <property type="component" value="Unassembled WGS sequence"/>
</dbReference>
<accession>A0A376DPP1</accession>